<dbReference type="EMBL" id="JABBGM010000030">
    <property type="protein sequence ID" value="NML96312.1"/>
    <property type="molecule type" value="Genomic_DNA"/>
</dbReference>
<reference evidence="1 2" key="1">
    <citation type="submission" date="2020-04" db="EMBL/GenBank/DDBJ databases">
        <title>Novosphingobium sp. TW-4 isolated from soil.</title>
        <authorList>
            <person name="Dahal R.H."/>
            <person name="Chaudhary D.K."/>
        </authorList>
    </citation>
    <scope>NUCLEOTIDE SEQUENCE [LARGE SCALE GENOMIC DNA]</scope>
    <source>
        <strain evidence="1 2">TW-4</strain>
    </source>
</reference>
<evidence type="ECO:0000313" key="1">
    <source>
        <dbReference type="EMBL" id="NML96312.1"/>
    </source>
</evidence>
<dbReference type="RefSeq" id="WP_169495497.1">
    <property type="nucleotide sequence ID" value="NZ_JABBGM010000030.1"/>
</dbReference>
<protein>
    <submittedName>
        <fullName evidence="1">Uncharacterized protein</fullName>
    </submittedName>
</protein>
<comment type="caution">
    <text evidence="1">The sequence shown here is derived from an EMBL/GenBank/DDBJ whole genome shotgun (WGS) entry which is preliminary data.</text>
</comment>
<organism evidence="1 2">
    <name type="scientific">Novosphingobium olei</name>
    <dbReference type="NCBI Taxonomy" id="2728851"/>
    <lineage>
        <taxon>Bacteria</taxon>
        <taxon>Pseudomonadati</taxon>
        <taxon>Pseudomonadota</taxon>
        <taxon>Alphaproteobacteria</taxon>
        <taxon>Sphingomonadales</taxon>
        <taxon>Sphingomonadaceae</taxon>
        <taxon>Novosphingobium</taxon>
    </lineage>
</organism>
<name>A0A7Y0BTH5_9SPHN</name>
<accession>A0A7Y0BTH5</accession>
<dbReference type="Proteomes" id="UP000583556">
    <property type="component" value="Unassembled WGS sequence"/>
</dbReference>
<keyword evidence="2" id="KW-1185">Reference proteome</keyword>
<evidence type="ECO:0000313" key="2">
    <source>
        <dbReference type="Proteomes" id="UP000583556"/>
    </source>
</evidence>
<dbReference type="AlphaFoldDB" id="A0A7Y0BTH5"/>
<gene>
    <name evidence="1" type="ORF">HHL27_21965</name>
</gene>
<proteinExistence type="predicted"/>
<sequence length="48" mass="5226">MKPVVKRGVFDDHYSSFIDSVCAKAKVARSVKIGYTVAGGEKYTMVAD</sequence>